<dbReference type="SMART" id="SM00568">
    <property type="entry name" value="GRAM"/>
    <property type="match status" value="1"/>
</dbReference>
<accession>A0A6P6AZE9</accession>
<feature type="transmembrane region" description="Helical" evidence="6">
    <location>
        <begin position="576"/>
        <end position="598"/>
    </location>
</feature>
<dbReference type="InterPro" id="IPR011993">
    <property type="entry name" value="PH-like_dom_sf"/>
</dbReference>
<reference evidence="9" key="1">
    <citation type="submission" date="2025-08" db="UniProtKB">
        <authorList>
            <consortium name="RefSeq"/>
        </authorList>
    </citation>
    <scope>IDENTIFICATION</scope>
    <source>
        <tissue evidence="9">Fruit stalk</tissue>
    </source>
</reference>
<feature type="region of interest" description="Disordered" evidence="5">
    <location>
        <begin position="231"/>
        <end position="269"/>
    </location>
</feature>
<evidence type="ECO:0000256" key="2">
    <source>
        <dbReference type="ARBA" id="ARBA00022692"/>
    </source>
</evidence>
<dbReference type="Pfam" id="PF02893">
    <property type="entry name" value="GRAM"/>
    <property type="match status" value="1"/>
</dbReference>
<evidence type="ECO:0000256" key="6">
    <source>
        <dbReference type="SAM" id="Phobius"/>
    </source>
</evidence>
<feature type="region of interest" description="Disordered" evidence="5">
    <location>
        <begin position="1"/>
        <end position="58"/>
    </location>
</feature>
<evidence type="ECO:0000256" key="5">
    <source>
        <dbReference type="SAM" id="MobiDB-lite"/>
    </source>
</evidence>
<dbReference type="KEGG" id="dzi:111313734"/>
<evidence type="ECO:0000256" key="1">
    <source>
        <dbReference type="ARBA" id="ARBA00004167"/>
    </source>
</evidence>
<dbReference type="GeneID" id="111313734"/>
<keyword evidence="4 6" id="KW-0472">Membrane</keyword>
<dbReference type="Gene3D" id="2.30.29.30">
    <property type="entry name" value="Pleckstrin-homology domain (PH domain)/Phosphotyrosine-binding domain (PTB)"/>
    <property type="match status" value="1"/>
</dbReference>
<protein>
    <submittedName>
        <fullName evidence="9">Protein VASCULAR ASSOCIATED DEATH 1, chloroplastic-like isoform X1</fullName>
    </submittedName>
</protein>
<feature type="compositionally biased region" description="Polar residues" evidence="5">
    <location>
        <begin position="245"/>
        <end position="257"/>
    </location>
</feature>
<dbReference type="RefSeq" id="XP_022770170.1">
    <property type="nucleotide sequence ID" value="XM_022914435.1"/>
</dbReference>
<keyword evidence="2 6" id="KW-0812">Transmembrane</keyword>
<evidence type="ECO:0000259" key="7">
    <source>
        <dbReference type="PROSITE" id="PS51778"/>
    </source>
</evidence>
<feature type="domain" description="VASt" evidence="7">
    <location>
        <begin position="314"/>
        <end position="486"/>
    </location>
</feature>
<dbReference type="PANTHER" id="PTHR47666:SF1">
    <property type="entry name" value="PROTEIN VASCULAR ASSOCIATED DEATH 1, CHLOROPLASTIC"/>
    <property type="match status" value="1"/>
</dbReference>
<feature type="compositionally biased region" description="Low complexity" evidence="5">
    <location>
        <begin position="31"/>
        <end position="46"/>
    </location>
</feature>
<gene>
    <name evidence="9" type="primary">LOC111313734</name>
</gene>
<dbReference type="Proteomes" id="UP000515121">
    <property type="component" value="Unplaced"/>
</dbReference>
<dbReference type="InterPro" id="IPR004182">
    <property type="entry name" value="GRAM"/>
</dbReference>
<comment type="subcellular location">
    <subcellularLocation>
        <location evidence="1">Membrane</location>
        <topology evidence="1">Single-pass membrane protein</topology>
    </subcellularLocation>
</comment>
<dbReference type="PROSITE" id="PS51778">
    <property type="entry name" value="VAST"/>
    <property type="match status" value="1"/>
</dbReference>
<dbReference type="GO" id="GO:0043069">
    <property type="term" value="P:negative regulation of programmed cell death"/>
    <property type="evidence" value="ECO:0007669"/>
    <property type="project" value="TreeGrafter"/>
</dbReference>
<dbReference type="AlphaFoldDB" id="A0A6P6AZE9"/>
<sequence>MAVASAAADRIDLPRPPMDPSFSKLASDVVSDSSTSPNGSSPTNTPDRNDPSNCSPNPSYKDVEIQIRTISIKPLSANFQSPAALRSEEYRQLFRLPLEEFLVQDFNCAFQESILLQGHMYLFARYICFYSNIFGFETKKIIPFNEVTSVKRAKTAGIFPNAIEIFAGGKKVYFFASFLSRDEAFKLINDIWVQHGNGAQEITEQQESISECSSQENGFVAIEKVNSTKDPINDMVSTDRDEDVPTSSDSKVPSCSETDTEVGPETVINNGSTASTHTYSWKPENCDAPKEMGGIIIHFVGRRGYMVAREVAECFNKVAETKFPIKVEEFFNLYFSDNAVNFIESFHRRCGDKEFRCSSWCPNDKFGHVRDVSFQHPIKIYFGAKFGSCQEAQKFRIYRNSHLVMETSQEINDVPYGDYFRVEGLWDVEKDIDGPQEGCILRVYVNLAFSKRTVWKGKIVQSTLEECREAYATWIDMAHELLKQNIDKQGGADPSGSSTESNELKIGREVATKEPSEMCHELSDPVRTLRMPDSLDVNQRIGNLLQGSLTNALSVASLLREFVRKSYSYLKSQGHLSLVLAVAFAVIFLMQVSIIVLLNRPQHVHVSYPVEYINRMGGGGGGERPAEAVAWLEKRMHHLKEEMVMVEARLERMWHEHAALKAQLKEVGYPKNHR</sequence>
<keyword evidence="3 6" id="KW-1133">Transmembrane helix</keyword>
<evidence type="ECO:0000256" key="4">
    <source>
        <dbReference type="ARBA" id="ARBA00023136"/>
    </source>
</evidence>
<evidence type="ECO:0000313" key="8">
    <source>
        <dbReference type="Proteomes" id="UP000515121"/>
    </source>
</evidence>
<dbReference type="OrthoDB" id="2162691at2759"/>
<keyword evidence="8" id="KW-1185">Reference proteome</keyword>
<dbReference type="GO" id="GO:0016020">
    <property type="term" value="C:membrane"/>
    <property type="evidence" value="ECO:0007669"/>
    <property type="project" value="UniProtKB-SubCell"/>
</dbReference>
<dbReference type="Pfam" id="PF16016">
    <property type="entry name" value="VASt"/>
    <property type="match status" value="1"/>
</dbReference>
<proteinExistence type="predicted"/>
<dbReference type="InterPro" id="IPR031968">
    <property type="entry name" value="VASt"/>
</dbReference>
<evidence type="ECO:0000313" key="9">
    <source>
        <dbReference type="RefSeq" id="XP_022770170.1"/>
    </source>
</evidence>
<dbReference type="CDD" id="cd13220">
    <property type="entry name" value="PH-GRAM_GRAMDC"/>
    <property type="match status" value="1"/>
</dbReference>
<dbReference type="PANTHER" id="PTHR47666">
    <property type="entry name" value="PROTEIN VASCULAR ASSOCIATED DEATH 1, CHLOROPLASTIC"/>
    <property type="match status" value="1"/>
</dbReference>
<evidence type="ECO:0000256" key="3">
    <source>
        <dbReference type="ARBA" id="ARBA00022989"/>
    </source>
</evidence>
<organism evidence="8 9">
    <name type="scientific">Durio zibethinus</name>
    <name type="common">Durian</name>
    <dbReference type="NCBI Taxonomy" id="66656"/>
    <lineage>
        <taxon>Eukaryota</taxon>
        <taxon>Viridiplantae</taxon>
        <taxon>Streptophyta</taxon>
        <taxon>Embryophyta</taxon>
        <taxon>Tracheophyta</taxon>
        <taxon>Spermatophyta</taxon>
        <taxon>Magnoliopsida</taxon>
        <taxon>eudicotyledons</taxon>
        <taxon>Gunneridae</taxon>
        <taxon>Pentapetalae</taxon>
        <taxon>rosids</taxon>
        <taxon>malvids</taxon>
        <taxon>Malvales</taxon>
        <taxon>Malvaceae</taxon>
        <taxon>Helicteroideae</taxon>
        <taxon>Durio</taxon>
    </lineage>
</organism>
<name>A0A6P6AZE9_DURZI</name>